<feature type="chain" id="PRO_5018198827" evidence="2">
    <location>
        <begin position="23"/>
        <end position="84"/>
    </location>
</feature>
<evidence type="ECO:0000313" key="3">
    <source>
        <dbReference type="EMBL" id="RLV76391.1"/>
    </source>
</evidence>
<dbReference type="Proteomes" id="UP000276834">
    <property type="component" value="Unassembled WGS sequence"/>
</dbReference>
<feature type="non-terminal residue" evidence="3">
    <location>
        <position position="84"/>
    </location>
</feature>
<proteinExistence type="predicted"/>
<feature type="region of interest" description="Disordered" evidence="1">
    <location>
        <begin position="32"/>
        <end position="84"/>
    </location>
</feature>
<protein>
    <submittedName>
        <fullName evidence="3">Uncharacterized protein</fullName>
    </submittedName>
</protein>
<sequence>MSRMRGAQRALCLLLVASASLAALYLHLWAPKGPPQRGPAPPPPPSGCHPLCPPLPAPTPTCPSASRRKSWSKDGARGRVGAPK</sequence>
<organism evidence="3 4">
    <name type="scientific">Chloebia gouldiae</name>
    <name type="common">Gouldian finch</name>
    <name type="synonym">Erythrura gouldiae</name>
    <dbReference type="NCBI Taxonomy" id="44316"/>
    <lineage>
        <taxon>Eukaryota</taxon>
        <taxon>Metazoa</taxon>
        <taxon>Chordata</taxon>
        <taxon>Craniata</taxon>
        <taxon>Vertebrata</taxon>
        <taxon>Euteleostomi</taxon>
        <taxon>Archelosauria</taxon>
        <taxon>Archosauria</taxon>
        <taxon>Dinosauria</taxon>
        <taxon>Saurischia</taxon>
        <taxon>Theropoda</taxon>
        <taxon>Coelurosauria</taxon>
        <taxon>Aves</taxon>
        <taxon>Neognathae</taxon>
        <taxon>Neoaves</taxon>
        <taxon>Telluraves</taxon>
        <taxon>Australaves</taxon>
        <taxon>Passeriformes</taxon>
        <taxon>Passeroidea</taxon>
        <taxon>Passeridae</taxon>
        <taxon>Chloebia</taxon>
    </lineage>
</organism>
<feature type="signal peptide" evidence="2">
    <location>
        <begin position="1"/>
        <end position="22"/>
    </location>
</feature>
<name>A0A3L8R9P3_CHLGU</name>
<dbReference type="EMBL" id="QUSF01000672">
    <property type="protein sequence ID" value="RLV76391.1"/>
    <property type="molecule type" value="Genomic_DNA"/>
</dbReference>
<feature type="compositionally biased region" description="Pro residues" evidence="1">
    <location>
        <begin position="32"/>
        <end position="61"/>
    </location>
</feature>
<evidence type="ECO:0000256" key="2">
    <source>
        <dbReference type="SAM" id="SignalP"/>
    </source>
</evidence>
<gene>
    <name evidence="3" type="ORF">DV515_00017021</name>
</gene>
<reference evidence="3 4" key="1">
    <citation type="journal article" date="2018" name="Proc. R. Soc. B">
        <title>A non-coding region near Follistatin controls head colour polymorphism in the Gouldian finch.</title>
        <authorList>
            <person name="Toomey M.B."/>
            <person name="Marques C.I."/>
            <person name="Andrade P."/>
            <person name="Araujo P.M."/>
            <person name="Sabatino S."/>
            <person name="Gazda M.A."/>
            <person name="Afonso S."/>
            <person name="Lopes R.J."/>
            <person name="Corbo J.C."/>
            <person name="Carneiro M."/>
        </authorList>
    </citation>
    <scope>NUCLEOTIDE SEQUENCE [LARGE SCALE GENOMIC DNA]</scope>
    <source>
        <strain evidence="3">Red01</strain>
        <tissue evidence="3">Muscle</tissue>
    </source>
</reference>
<evidence type="ECO:0000313" key="4">
    <source>
        <dbReference type="Proteomes" id="UP000276834"/>
    </source>
</evidence>
<keyword evidence="4" id="KW-1185">Reference proteome</keyword>
<comment type="caution">
    <text evidence="3">The sequence shown here is derived from an EMBL/GenBank/DDBJ whole genome shotgun (WGS) entry which is preliminary data.</text>
</comment>
<dbReference type="AlphaFoldDB" id="A0A3L8R9P3"/>
<keyword evidence="2" id="KW-0732">Signal</keyword>
<evidence type="ECO:0000256" key="1">
    <source>
        <dbReference type="SAM" id="MobiDB-lite"/>
    </source>
</evidence>
<accession>A0A3L8R9P3</accession>